<comment type="caution">
    <text evidence="1">The sequence shown here is derived from an EMBL/GenBank/DDBJ whole genome shotgun (WGS) entry which is preliminary data.</text>
</comment>
<gene>
    <name evidence="1" type="ORF">S03H2_24206</name>
</gene>
<dbReference type="Pfam" id="PF00702">
    <property type="entry name" value="Hydrolase"/>
    <property type="match status" value="1"/>
</dbReference>
<evidence type="ECO:0000313" key="1">
    <source>
        <dbReference type="EMBL" id="GAH36241.1"/>
    </source>
</evidence>
<evidence type="ECO:0008006" key="2">
    <source>
        <dbReference type="Google" id="ProtNLM"/>
    </source>
</evidence>
<dbReference type="InterPro" id="IPR023198">
    <property type="entry name" value="PGP-like_dom2"/>
</dbReference>
<organism evidence="1">
    <name type="scientific">marine sediment metagenome</name>
    <dbReference type="NCBI Taxonomy" id="412755"/>
    <lineage>
        <taxon>unclassified sequences</taxon>
        <taxon>metagenomes</taxon>
        <taxon>ecological metagenomes</taxon>
    </lineage>
</organism>
<sequence length="70" mass="8264">MRRKIKAVIFDLDGVITDTSEYHYRAWKRLADEEGIPFNRDDNDKLRGVSRSECLKILLKGKKVYHNQVL</sequence>
<protein>
    <recommendedName>
        <fullName evidence="2">Beta-phosphoglucomutase</fullName>
    </recommendedName>
</protein>
<dbReference type="Gene3D" id="1.10.150.240">
    <property type="entry name" value="Putative phosphatase, domain 2"/>
    <property type="match status" value="1"/>
</dbReference>
<name>X1ES69_9ZZZZ</name>
<accession>X1ES69</accession>
<dbReference type="InterPro" id="IPR036412">
    <property type="entry name" value="HAD-like_sf"/>
</dbReference>
<reference evidence="1" key="1">
    <citation type="journal article" date="2014" name="Front. Microbiol.">
        <title>High frequency of phylogenetically diverse reductive dehalogenase-homologous genes in deep subseafloor sedimentary metagenomes.</title>
        <authorList>
            <person name="Kawai M."/>
            <person name="Futagami T."/>
            <person name="Toyoda A."/>
            <person name="Takaki Y."/>
            <person name="Nishi S."/>
            <person name="Hori S."/>
            <person name="Arai W."/>
            <person name="Tsubouchi T."/>
            <person name="Morono Y."/>
            <person name="Uchiyama I."/>
            <person name="Ito T."/>
            <person name="Fujiyama A."/>
            <person name="Inagaki F."/>
            <person name="Takami H."/>
        </authorList>
    </citation>
    <scope>NUCLEOTIDE SEQUENCE</scope>
    <source>
        <strain evidence="1">Expedition CK06-06</strain>
    </source>
</reference>
<proteinExistence type="predicted"/>
<dbReference type="EMBL" id="BARU01013386">
    <property type="protein sequence ID" value="GAH36241.1"/>
    <property type="molecule type" value="Genomic_DNA"/>
</dbReference>
<dbReference type="SUPFAM" id="SSF56784">
    <property type="entry name" value="HAD-like"/>
    <property type="match status" value="1"/>
</dbReference>
<dbReference type="AlphaFoldDB" id="X1ES69"/>